<evidence type="ECO:0000256" key="4">
    <source>
        <dbReference type="ARBA" id="ARBA00022993"/>
    </source>
</evidence>
<evidence type="ECO:0000256" key="5">
    <source>
        <dbReference type="ARBA" id="ARBA00038350"/>
    </source>
</evidence>
<comment type="pathway">
    <text evidence="6">Cofactor biosynthesis; coenzyme A biosynthesis; CoA from (R)-pantothenate: step 3/5.</text>
</comment>
<protein>
    <recommendedName>
        <fullName evidence="7">phosphopantothenoylcysteine decarboxylase</fullName>
        <ecNumber evidence="7">4.1.1.36</ecNumber>
    </recommendedName>
</protein>
<dbReference type="AlphaFoldDB" id="A0A176WDD1"/>
<feature type="domain" description="Flavoprotein" evidence="9">
    <location>
        <begin position="26"/>
        <end position="163"/>
    </location>
</feature>
<accession>A0A176WDD1</accession>
<keyword evidence="4" id="KW-0173">Coenzyme A biosynthesis</keyword>
<comment type="cofactor">
    <cofactor evidence="1">
        <name>FMN</name>
        <dbReference type="ChEBI" id="CHEBI:58210"/>
    </cofactor>
</comment>
<sequence>MGSTVKLEAMESPRVSREKGPSRRPRILLAASGSVASIKFGILAESLCDWADVKAVATKSALHFVDRSALPTSVPLYTDEEEWSSWKQIGDEVLHIELRRWADALVIAPISANTLAKVAGGLCDNLLTCVVRAWDFSKPIFIAPAMNTFMWDSPFTRRHLLSAQELGVILISPISKKLACGDLGNGAMEEPSVIDSTLRLALLKTVSYNATLEAYTYSEPLPSVKVTIKVLLRNVSNVPYRILERSFTPLHFQPLTAKYPRIMNPALPPQEASTRAEMRKTPKVEDDVILSRGDGHEEPGKDKWQDSSAVSYPKERGQGSIDDPGRGDGDSPTHS</sequence>
<feature type="compositionally biased region" description="Basic and acidic residues" evidence="8">
    <location>
        <begin position="293"/>
        <end position="305"/>
    </location>
</feature>
<dbReference type="EMBL" id="LVLJ01001187">
    <property type="protein sequence ID" value="OAE31079.1"/>
    <property type="molecule type" value="Genomic_DNA"/>
</dbReference>
<comment type="similarity">
    <text evidence="5">Belongs to the HFCD (homooligomeric flavin containing Cys decarboxylase) superfamily.</text>
</comment>
<proteinExistence type="inferred from homology"/>
<dbReference type="GO" id="GO:0004633">
    <property type="term" value="F:phosphopantothenoylcysteine decarboxylase activity"/>
    <property type="evidence" value="ECO:0007669"/>
    <property type="project" value="UniProtKB-EC"/>
</dbReference>
<dbReference type="InterPro" id="IPR036551">
    <property type="entry name" value="Flavin_trans-like"/>
</dbReference>
<dbReference type="Pfam" id="PF02441">
    <property type="entry name" value="Flavoprotein"/>
    <property type="match status" value="1"/>
</dbReference>
<evidence type="ECO:0000256" key="6">
    <source>
        <dbReference type="ARBA" id="ARBA00060685"/>
    </source>
</evidence>
<evidence type="ECO:0000256" key="3">
    <source>
        <dbReference type="ARBA" id="ARBA00022643"/>
    </source>
</evidence>
<keyword evidence="3" id="KW-0285">Flavoprotein</keyword>
<evidence type="ECO:0000256" key="1">
    <source>
        <dbReference type="ARBA" id="ARBA00001917"/>
    </source>
</evidence>
<feature type="compositionally biased region" description="Basic and acidic residues" evidence="8">
    <location>
        <begin position="313"/>
        <end position="335"/>
    </location>
</feature>
<gene>
    <name evidence="10" type="ORF">AXG93_4031s1300</name>
</gene>
<evidence type="ECO:0000313" key="11">
    <source>
        <dbReference type="Proteomes" id="UP000077202"/>
    </source>
</evidence>
<feature type="compositionally biased region" description="Basic and acidic residues" evidence="8">
    <location>
        <begin position="274"/>
        <end position="286"/>
    </location>
</feature>
<comment type="caution">
    <text evidence="10">The sequence shown here is derived from an EMBL/GenBank/DDBJ whole genome shotgun (WGS) entry which is preliminary data.</text>
</comment>
<reference evidence="10" key="1">
    <citation type="submission" date="2016-03" db="EMBL/GenBank/DDBJ databases">
        <title>Mechanisms controlling the formation of the plant cell surface in tip-growing cells are functionally conserved among land plants.</title>
        <authorList>
            <person name="Honkanen S."/>
            <person name="Jones V.A."/>
            <person name="Morieri G."/>
            <person name="Champion C."/>
            <person name="Hetherington A.J."/>
            <person name="Kelly S."/>
            <person name="Saint-Marcoux D."/>
            <person name="Proust H."/>
            <person name="Prescott H."/>
            <person name="Dolan L."/>
        </authorList>
    </citation>
    <scope>NUCLEOTIDE SEQUENCE [LARGE SCALE GENOMIC DNA]</scope>
    <source>
        <tissue evidence="10">Whole gametophyte</tissue>
    </source>
</reference>
<evidence type="ECO:0000313" key="10">
    <source>
        <dbReference type="EMBL" id="OAE31079.1"/>
    </source>
</evidence>
<name>A0A176WDD1_MARPO</name>
<feature type="region of interest" description="Disordered" evidence="8">
    <location>
        <begin position="1"/>
        <end position="21"/>
    </location>
</feature>
<dbReference type="Proteomes" id="UP000077202">
    <property type="component" value="Unassembled WGS sequence"/>
</dbReference>
<evidence type="ECO:0000256" key="8">
    <source>
        <dbReference type="SAM" id="MobiDB-lite"/>
    </source>
</evidence>
<evidence type="ECO:0000256" key="2">
    <source>
        <dbReference type="ARBA" id="ARBA00022604"/>
    </source>
</evidence>
<dbReference type="EC" id="4.1.1.36" evidence="7"/>
<dbReference type="FunFam" id="3.40.50.1950:FF:000004">
    <property type="entry name" value="Phosphopantothenoylcysteine decarboxylase"/>
    <property type="match status" value="1"/>
</dbReference>
<dbReference type="GO" id="GO:0010181">
    <property type="term" value="F:FMN binding"/>
    <property type="evidence" value="ECO:0007669"/>
    <property type="project" value="TreeGrafter"/>
</dbReference>
<dbReference type="PANTHER" id="PTHR14359">
    <property type="entry name" value="HOMO-OLIGOMERIC FLAVIN CONTAINING CYS DECARBOXYLASE FAMILY"/>
    <property type="match status" value="1"/>
</dbReference>
<evidence type="ECO:0000259" key="9">
    <source>
        <dbReference type="Pfam" id="PF02441"/>
    </source>
</evidence>
<feature type="region of interest" description="Disordered" evidence="8">
    <location>
        <begin position="262"/>
        <end position="335"/>
    </location>
</feature>
<dbReference type="GO" id="GO:0071513">
    <property type="term" value="C:phosphopantothenoylcysteine decarboxylase complex"/>
    <property type="evidence" value="ECO:0007669"/>
    <property type="project" value="TreeGrafter"/>
</dbReference>
<evidence type="ECO:0000256" key="7">
    <source>
        <dbReference type="ARBA" id="ARBA00066422"/>
    </source>
</evidence>
<dbReference type="GO" id="GO:0015937">
    <property type="term" value="P:coenzyme A biosynthetic process"/>
    <property type="evidence" value="ECO:0007669"/>
    <property type="project" value="UniProtKB-KW"/>
</dbReference>
<dbReference type="Gene3D" id="3.40.50.1950">
    <property type="entry name" value="Flavin prenyltransferase-like"/>
    <property type="match status" value="1"/>
</dbReference>
<dbReference type="SUPFAM" id="SSF52507">
    <property type="entry name" value="Homo-oligomeric flavin-containing Cys decarboxylases, HFCD"/>
    <property type="match status" value="1"/>
</dbReference>
<organism evidence="10 11">
    <name type="scientific">Marchantia polymorpha subsp. ruderalis</name>
    <dbReference type="NCBI Taxonomy" id="1480154"/>
    <lineage>
        <taxon>Eukaryota</taxon>
        <taxon>Viridiplantae</taxon>
        <taxon>Streptophyta</taxon>
        <taxon>Embryophyta</taxon>
        <taxon>Marchantiophyta</taxon>
        <taxon>Marchantiopsida</taxon>
        <taxon>Marchantiidae</taxon>
        <taxon>Marchantiales</taxon>
        <taxon>Marchantiaceae</taxon>
        <taxon>Marchantia</taxon>
    </lineage>
</organism>
<feature type="compositionally biased region" description="Basic and acidic residues" evidence="8">
    <location>
        <begin position="8"/>
        <end position="21"/>
    </location>
</feature>
<keyword evidence="2" id="KW-0341">Growth regulation</keyword>
<dbReference type="InterPro" id="IPR003382">
    <property type="entry name" value="Flavoprotein"/>
</dbReference>
<dbReference type="PANTHER" id="PTHR14359:SF6">
    <property type="entry name" value="PHOSPHOPANTOTHENOYLCYSTEINE DECARBOXYLASE"/>
    <property type="match status" value="1"/>
</dbReference>
<keyword evidence="11" id="KW-1185">Reference proteome</keyword>
<keyword evidence="3" id="KW-0288">FMN</keyword>